<evidence type="ECO:0000313" key="3">
    <source>
        <dbReference type="Proteomes" id="UP000034329"/>
    </source>
</evidence>
<evidence type="ECO:0000313" key="2">
    <source>
        <dbReference type="EMBL" id="KKU10934.1"/>
    </source>
</evidence>
<dbReference type="Gene3D" id="3.40.50.150">
    <property type="entry name" value="Vaccinia Virus protein VP39"/>
    <property type="match status" value="1"/>
</dbReference>
<protein>
    <submittedName>
        <fullName evidence="2">Methyltransferase type 12</fullName>
    </submittedName>
</protein>
<feature type="domain" description="Methyltransferase type 11" evidence="1">
    <location>
        <begin position="64"/>
        <end position="158"/>
    </location>
</feature>
<evidence type="ECO:0000259" key="1">
    <source>
        <dbReference type="Pfam" id="PF08241"/>
    </source>
</evidence>
<dbReference type="AlphaFoldDB" id="A0A0G1MRV9"/>
<organism evidence="2 3">
    <name type="scientific">Candidatus Woesebacteria bacterium GW2011_GWB1_45_5</name>
    <dbReference type="NCBI Taxonomy" id="1618581"/>
    <lineage>
        <taxon>Bacteria</taxon>
        <taxon>Candidatus Woeseibacteriota</taxon>
    </lineage>
</organism>
<dbReference type="Proteomes" id="UP000034329">
    <property type="component" value="Unassembled WGS sequence"/>
</dbReference>
<sequence>MDPKIIFLKILRLLVGKIKLNRNLRKTISLYRGNRFMDLFTELRIWDAPYERVEKLVPKTGIILDLGCGDGLFANYLAVSSPERKIIGIDMNKNRISLADKGLANTGFIRGDATKVKLLKADAIVMYHLLHHLGSFGQQADLLEKAGRMLKKNGSLIIVEIDQKFSFKFLITWITDHFIYPVLFDKKFYEGDIFYRNKRRWMDLLAGMGYKSRVLRLRNRSFPEKIF</sequence>
<dbReference type="GO" id="GO:0032259">
    <property type="term" value="P:methylation"/>
    <property type="evidence" value="ECO:0007669"/>
    <property type="project" value="UniProtKB-KW"/>
</dbReference>
<name>A0A0G1MRV9_9BACT</name>
<dbReference type="PANTHER" id="PTHR43861">
    <property type="entry name" value="TRANS-ACONITATE 2-METHYLTRANSFERASE-RELATED"/>
    <property type="match status" value="1"/>
</dbReference>
<reference evidence="2 3" key="1">
    <citation type="journal article" date="2015" name="Nature">
        <title>rRNA introns, odd ribosomes, and small enigmatic genomes across a large radiation of phyla.</title>
        <authorList>
            <person name="Brown C.T."/>
            <person name="Hug L.A."/>
            <person name="Thomas B.C."/>
            <person name="Sharon I."/>
            <person name="Castelle C.J."/>
            <person name="Singh A."/>
            <person name="Wilkins M.J."/>
            <person name="Williams K.H."/>
            <person name="Banfield J.F."/>
        </authorList>
    </citation>
    <scope>NUCLEOTIDE SEQUENCE [LARGE SCALE GENOMIC DNA]</scope>
</reference>
<accession>A0A0G1MRV9</accession>
<dbReference type="InterPro" id="IPR013216">
    <property type="entry name" value="Methyltransf_11"/>
</dbReference>
<dbReference type="InterPro" id="IPR029063">
    <property type="entry name" value="SAM-dependent_MTases_sf"/>
</dbReference>
<dbReference type="SUPFAM" id="SSF53335">
    <property type="entry name" value="S-adenosyl-L-methionine-dependent methyltransferases"/>
    <property type="match status" value="1"/>
</dbReference>
<gene>
    <name evidence="2" type="ORF">UX13_C0001G0025</name>
</gene>
<keyword evidence="2" id="KW-0808">Transferase</keyword>
<dbReference type="EMBL" id="LCLA01000001">
    <property type="protein sequence ID" value="KKU10934.1"/>
    <property type="molecule type" value="Genomic_DNA"/>
</dbReference>
<dbReference type="GO" id="GO:0008757">
    <property type="term" value="F:S-adenosylmethionine-dependent methyltransferase activity"/>
    <property type="evidence" value="ECO:0007669"/>
    <property type="project" value="InterPro"/>
</dbReference>
<dbReference type="Pfam" id="PF08241">
    <property type="entry name" value="Methyltransf_11"/>
    <property type="match status" value="1"/>
</dbReference>
<keyword evidence="2" id="KW-0489">Methyltransferase</keyword>
<comment type="caution">
    <text evidence="2">The sequence shown here is derived from an EMBL/GenBank/DDBJ whole genome shotgun (WGS) entry which is preliminary data.</text>
</comment>
<dbReference type="CDD" id="cd02440">
    <property type="entry name" value="AdoMet_MTases"/>
    <property type="match status" value="1"/>
</dbReference>
<proteinExistence type="predicted"/>